<keyword evidence="3" id="KW-1185">Reference proteome</keyword>
<feature type="region of interest" description="Disordered" evidence="1">
    <location>
        <begin position="1"/>
        <end position="29"/>
    </location>
</feature>
<gene>
    <name evidence="2" type="ORF">MLAC_27010</name>
</gene>
<sequence length="96" mass="10305">MPEIAEIPRDQDPFPTAGVSPDSNGVPRHQELPATLLDMLAEQVDDAGARLDLTPDTALPDAEPYVTEKLGPEDTAALFYTSGERVPMSRTANGSR</sequence>
<evidence type="ECO:0000313" key="2">
    <source>
        <dbReference type="EMBL" id="BBX97407.1"/>
    </source>
</evidence>
<reference evidence="2 3" key="1">
    <citation type="journal article" date="2019" name="Emerg. Microbes Infect.">
        <title>Comprehensive subspecies identification of 175 nontuberculous mycobacteria species based on 7547 genomic profiles.</title>
        <authorList>
            <person name="Matsumoto Y."/>
            <person name="Kinjo T."/>
            <person name="Motooka D."/>
            <person name="Nabeya D."/>
            <person name="Jung N."/>
            <person name="Uechi K."/>
            <person name="Horii T."/>
            <person name="Iida T."/>
            <person name="Fujita J."/>
            <person name="Nakamura S."/>
        </authorList>
    </citation>
    <scope>NUCLEOTIDE SEQUENCE [LARGE SCALE GENOMIC DNA]</scope>
    <source>
        <strain evidence="2 3">JCM 15657</strain>
    </source>
</reference>
<dbReference type="EMBL" id="AP022581">
    <property type="protein sequence ID" value="BBX97407.1"/>
    <property type="molecule type" value="Genomic_DNA"/>
</dbReference>
<name>A0A7I7NPG4_9MYCO</name>
<organism evidence="2 3">
    <name type="scientific">Mycobacterium lacus</name>
    <dbReference type="NCBI Taxonomy" id="169765"/>
    <lineage>
        <taxon>Bacteria</taxon>
        <taxon>Bacillati</taxon>
        <taxon>Actinomycetota</taxon>
        <taxon>Actinomycetes</taxon>
        <taxon>Mycobacteriales</taxon>
        <taxon>Mycobacteriaceae</taxon>
        <taxon>Mycobacterium</taxon>
    </lineage>
</organism>
<feature type="compositionally biased region" description="Basic and acidic residues" evidence="1">
    <location>
        <begin position="1"/>
        <end position="12"/>
    </location>
</feature>
<evidence type="ECO:0000313" key="3">
    <source>
        <dbReference type="Proteomes" id="UP000466396"/>
    </source>
</evidence>
<accession>A0A7I7NPG4</accession>
<dbReference type="Proteomes" id="UP000466396">
    <property type="component" value="Chromosome"/>
</dbReference>
<proteinExistence type="predicted"/>
<evidence type="ECO:0000256" key="1">
    <source>
        <dbReference type="SAM" id="MobiDB-lite"/>
    </source>
</evidence>
<dbReference type="KEGG" id="mlj:MLAC_27010"/>
<protein>
    <submittedName>
        <fullName evidence="2">Uncharacterized protein</fullName>
    </submittedName>
</protein>
<dbReference type="AlphaFoldDB" id="A0A7I7NPG4"/>